<feature type="compositionally biased region" description="Polar residues" evidence="1">
    <location>
        <begin position="60"/>
        <end position="84"/>
    </location>
</feature>
<organism evidence="2 3">
    <name type="scientific">Knufia fluminis</name>
    <dbReference type="NCBI Taxonomy" id="191047"/>
    <lineage>
        <taxon>Eukaryota</taxon>
        <taxon>Fungi</taxon>
        <taxon>Dikarya</taxon>
        <taxon>Ascomycota</taxon>
        <taxon>Pezizomycotina</taxon>
        <taxon>Eurotiomycetes</taxon>
        <taxon>Chaetothyriomycetidae</taxon>
        <taxon>Chaetothyriales</taxon>
        <taxon>Trichomeriaceae</taxon>
        <taxon>Knufia</taxon>
    </lineage>
</organism>
<dbReference type="Proteomes" id="UP001316803">
    <property type="component" value="Unassembled WGS sequence"/>
</dbReference>
<feature type="compositionally biased region" description="Basic residues" evidence="1">
    <location>
        <begin position="147"/>
        <end position="156"/>
    </location>
</feature>
<accession>A0AAN8FEZ5</accession>
<dbReference type="AlphaFoldDB" id="A0AAN8FEZ5"/>
<name>A0AAN8FEZ5_9EURO</name>
<keyword evidence="3" id="KW-1185">Reference proteome</keyword>
<evidence type="ECO:0000256" key="1">
    <source>
        <dbReference type="SAM" id="MobiDB-lite"/>
    </source>
</evidence>
<feature type="compositionally biased region" description="Polar residues" evidence="1">
    <location>
        <begin position="33"/>
        <end position="47"/>
    </location>
</feature>
<sequence length="156" mass="16319">MLETKKRNSAAKALTGLMTQVPQVSTVASVAGNTQASSTALSTNVQAQPPPRPRQFDNPFLSTVLNPPTPAPNTSQVPVQQLEQRTTEPEARSSTPRGLAGANILSGMLQNRPKRQNTAASNAGSGSGSKSNSPDSPSSSDPAPRGRPSKKRGRKH</sequence>
<evidence type="ECO:0000313" key="3">
    <source>
        <dbReference type="Proteomes" id="UP001316803"/>
    </source>
</evidence>
<feature type="region of interest" description="Disordered" evidence="1">
    <location>
        <begin position="33"/>
        <end position="156"/>
    </location>
</feature>
<comment type="caution">
    <text evidence="2">The sequence shown here is derived from an EMBL/GenBank/DDBJ whole genome shotgun (WGS) entry which is preliminary data.</text>
</comment>
<dbReference type="EMBL" id="JAKLMC020000003">
    <property type="protein sequence ID" value="KAK5957221.1"/>
    <property type="molecule type" value="Genomic_DNA"/>
</dbReference>
<gene>
    <name evidence="2" type="ORF">OHC33_001592</name>
</gene>
<proteinExistence type="predicted"/>
<protein>
    <submittedName>
        <fullName evidence="2">Uncharacterized protein</fullName>
    </submittedName>
</protein>
<evidence type="ECO:0000313" key="2">
    <source>
        <dbReference type="EMBL" id="KAK5957221.1"/>
    </source>
</evidence>
<reference evidence="2 3" key="1">
    <citation type="submission" date="2022-12" db="EMBL/GenBank/DDBJ databases">
        <title>Genomic features and morphological characterization of a novel Knufia sp. strain isolated from spacecraft assembly facility.</title>
        <authorList>
            <person name="Teixeira M."/>
            <person name="Chander A.M."/>
            <person name="Stajich J.E."/>
            <person name="Venkateswaran K."/>
        </authorList>
    </citation>
    <scope>NUCLEOTIDE SEQUENCE [LARGE SCALE GENOMIC DNA]</scope>
    <source>
        <strain evidence="2 3">FJI-L2-BK-P2</strain>
    </source>
</reference>
<feature type="compositionally biased region" description="Low complexity" evidence="1">
    <location>
        <begin position="119"/>
        <end position="143"/>
    </location>
</feature>